<evidence type="ECO:0000256" key="3">
    <source>
        <dbReference type="ARBA" id="ARBA00022741"/>
    </source>
</evidence>
<dbReference type="InterPro" id="IPR036225">
    <property type="entry name" value="SRP/SRP_N"/>
</dbReference>
<comment type="caution">
    <text evidence="9">Lacks conserved residue(s) required for the propagation of feature annotation.</text>
</comment>
<dbReference type="InterPro" id="IPR042101">
    <property type="entry name" value="SRP54_N_sf"/>
</dbReference>
<keyword evidence="6 9" id="KW-0472">Membrane</keyword>
<comment type="catalytic activity">
    <reaction evidence="8 9">
        <text>GTP + H2O = GDP + phosphate + H(+)</text>
        <dbReference type="Rhea" id="RHEA:19669"/>
        <dbReference type="ChEBI" id="CHEBI:15377"/>
        <dbReference type="ChEBI" id="CHEBI:15378"/>
        <dbReference type="ChEBI" id="CHEBI:37565"/>
        <dbReference type="ChEBI" id="CHEBI:43474"/>
        <dbReference type="ChEBI" id="CHEBI:58189"/>
        <dbReference type="EC" id="3.6.5.4"/>
    </reaction>
</comment>
<gene>
    <name evidence="9 12" type="primary">ftsY</name>
    <name evidence="12" type="ORF">O0235_14815</name>
</gene>
<comment type="function">
    <text evidence="9">Involved in targeting and insertion of nascent membrane proteins into the cytoplasmic membrane. Acts as a receptor for the complex formed by the signal recognition particle (SRP) and the ribosome-nascent chain (RNC).</text>
</comment>
<feature type="region of interest" description="Disordered" evidence="10">
    <location>
        <begin position="1"/>
        <end position="40"/>
    </location>
</feature>
<dbReference type="PANTHER" id="PTHR43134">
    <property type="entry name" value="SIGNAL RECOGNITION PARTICLE RECEPTOR SUBUNIT ALPHA"/>
    <property type="match status" value="1"/>
</dbReference>
<evidence type="ECO:0000256" key="4">
    <source>
        <dbReference type="ARBA" id="ARBA00022801"/>
    </source>
</evidence>
<dbReference type="Gene3D" id="3.40.50.300">
    <property type="entry name" value="P-loop containing nucleotide triphosphate hydrolases"/>
    <property type="match status" value="1"/>
</dbReference>
<dbReference type="CDD" id="cd17874">
    <property type="entry name" value="FtsY"/>
    <property type="match status" value="1"/>
</dbReference>
<dbReference type="RefSeq" id="WP_270056544.1">
    <property type="nucleotide sequence ID" value="NZ_CP115149.1"/>
</dbReference>
<dbReference type="InterPro" id="IPR003593">
    <property type="entry name" value="AAA+_ATPase"/>
</dbReference>
<evidence type="ECO:0000313" key="13">
    <source>
        <dbReference type="Proteomes" id="UP001212803"/>
    </source>
</evidence>
<evidence type="ECO:0000256" key="1">
    <source>
        <dbReference type="ARBA" id="ARBA00022475"/>
    </source>
</evidence>
<dbReference type="SMART" id="SM00382">
    <property type="entry name" value="AAA"/>
    <property type="match status" value="1"/>
</dbReference>
<comment type="subcellular location">
    <subcellularLocation>
        <location evidence="9">Cell membrane</location>
        <topology evidence="9">Peripheral membrane protein</topology>
        <orientation evidence="9">Cytoplasmic side</orientation>
    </subcellularLocation>
    <subcellularLocation>
        <location evidence="9">Cytoplasm</location>
    </subcellularLocation>
</comment>
<dbReference type="InterPro" id="IPR000897">
    <property type="entry name" value="SRP54_GTPase_dom"/>
</dbReference>
<evidence type="ECO:0000256" key="9">
    <source>
        <dbReference type="HAMAP-Rule" id="MF_00920"/>
    </source>
</evidence>
<feature type="binding site" evidence="9">
    <location>
        <begin position="142"/>
        <end position="149"/>
    </location>
    <ligand>
        <name>GTP</name>
        <dbReference type="ChEBI" id="CHEBI:37565"/>
    </ligand>
</feature>
<dbReference type="InterPro" id="IPR027417">
    <property type="entry name" value="P-loop_NTPase"/>
</dbReference>
<dbReference type="EC" id="3.6.5.4" evidence="9"/>
<evidence type="ECO:0000256" key="6">
    <source>
        <dbReference type="ARBA" id="ARBA00023136"/>
    </source>
</evidence>
<protein>
    <recommendedName>
        <fullName evidence="9">Signal recognition particle receptor FtsY</fullName>
        <shortName evidence="9">SRP receptor</shortName>
        <ecNumber evidence="9">3.6.5.4</ecNumber>
    </recommendedName>
</protein>
<keyword evidence="3 9" id="KW-0547">Nucleotide-binding</keyword>
<evidence type="ECO:0000256" key="10">
    <source>
        <dbReference type="SAM" id="MobiDB-lite"/>
    </source>
</evidence>
<name>A0ABY7M7M3_9CHLR</name>
<reference evidence="12 13" key="1">
    <citation type="journal article" date="2023" name="ISME J.">
        <title>Thermophilic Dehalococcoidia with unusual traits shed light on an unexpected past.</title>
        <authorList>
            <person name="Palmer M."/>
            <person name="Covington J.K."/>
            <person name="Zhou E.M."/>
            <person name="Thomas S.C."/>
            <person name="Habib N."/>
            <person name="Seymour C.O."/>
            <person name="Lai D."/>
            <person name="Johnston J."/>
            <person name="Hashimi A."/>
            <person name="Jiao J.Y."/>
            <person name="Muok A.R."/>
            <person name="Liu L."/>
            <person name="Xian W.D."/>
            <person name="Zhi X.Y."/>
            <person name="Li M.M."/>
            <person name="Silva L.P."/>
            <person name="Bowen B.P."/>
            <person name="Louie K."/>
            <person name="Briegel A."/>
            <person name="Pett-Ridge J."/>
            <person name="Weber P.K."/>
            <person name="Tocheva E.I."/>
            <person name="Woyke T."/>
            <person name="Northen T.R."/>
            <person name="Mayali X."/>
            <person name="Li W.J."/>
            <person name="Hedlund B.P."/>
        </authorList>
    </citation>
    <scope>NUCLEOTIDE SEQUENCE [LARGE SCALE GENOMIC DNA]</scope>
    <source>
        <strain evidence="12 13">YIM 72310</strain>
    </source>
</reference>
<comment type="similarity">
    <text evidence="9">Belongs to the GTP-binding SRP family. FtsY subfamily.</text>
</comment>
<dbReference type="HAMAP" id="MF_00920">
    <property type="entry name" value="FtsY"/>
    <property type="match status" value="1"/>
</dbReference>
<keyword evidence="2 9" id="KW-0963">Cytoplasm</keyword>
<dbReference type="InterPro" id="IPR004390">
    <property type="entry name" value="SR_rcpt_FtsY"/>
</dbReference>
<dbReference type="NCBIfam" id="TIGR00064">
    <property type="entry name" value="ftsY"/>
    <property type="match status" value="1"/>
</dbReference>
<dbReference type="PANTHER" id="PTHR43134:SF1">
    <property type="entry name" value="SIGNAL RECOGNITION PARTICLE RECEPTOR SUBUNIT ALPHA"/>
    <property type="match status" value="1"/>
</dbReference>
<feature type="compositionally biased region" description="Basic and acidic residues" evidence="10">
    <location>
        <begin position="27"/>
        <end position="40"/>
    </location>
</feature>
<dbReference type="EMBL" id="CP115149">
    <property type="protein sequence ID" value="WBL36019.1"/>
    <property type="molecule type" value="Genomic_DNA"/>
</dbReference>
<dbReference type="Pfam" id="PF02881">
    <property type="entry name" value="SRP54_N"/>
    <property type="match status" value="1"/>
</dbReference>
<feature type="domain" description="SRP54-type proteins GTP-binding" evidence="11">
    <location>
        <begin position="309"/>
        <end position="322"/>
    </location>
</feature>
<feature type="binding site" evidence="9">
    <location>
        <begin position="224"/>
        <end position="228"/>
    </location>
    <ligand>
        <name>GTP</name>
        <dbReference type="ChEBI" id="CHEBI:37565"/>
    </ligand>
</feature>
<organism evidence="12 13">
    <name type="scientific">Tepidiforma flava</name>
    <dbReference type="NCBI Taxonomy" id="3004094"/>
    <lineage>
        <taxon>Bacteria</taxon>
        <taxon>Bacillati</taxon>
        <taxon>Chloroflexota</taxon>
        <taxon>Tepidiformia</taxon>
        <taxon>Tepidiformales</taxon>
        <taxon>Tepidiformaceae</taxon>
        <taxon>Tepidiforma</taxon>
    </lineage>
</organism>
<evidence type="ECO:0000256" key="2">
    <source>
        <dbReference type="ARBA" id="ARBA00022490"/>
    </source>
</evidence>
<dbReference type="InterPro" id="IPR013822">
    <property type="entry name" value="Signal_recog_particl_SRP54_hlx"/>
</dbReference>
<evidence type="ECO:0000256" key="5">
    <source>
        <dbReference type="ARBA" id="ARBA00023134"/>
    </source>
</evidence>
<dbReference type="SMART" id="SM00963">
    <property type="entry name" value="SRP54_N"/>
    <property type="match status" value="1"/>
</dbReference>
<keyword evidence="13" id="KW-1185">Reference proteome</keyword>
<dbReference type="SUPFAM" id="SSF52540">
    <property type="entry name" value="P-loop containing nucleoside triphosphate hydrolases"/>
    <property type="match status" value="1"/>
</dbReference>
<proteinExistence type="inferred from homology"/>
<dbReference type="SUPFAM" id="SSF47364">
    <property type="entry name" value="Domain of the SRP/SRP receptor G-proteins"/>
    <property type="match status" value="1"/>
</dbReference>
<dbReference type="SMART" id="SM00962">
    <property type="entry name" value="SRP54"/>
    <property type="match status" value="1"/>
</dbReference>
<evidence type="ECO:0000256" key="8">
    <source>
        <dbReference type="ARBA" id="ARBA00048027"/>
    </source>
</evidence>
<dbReference type="Gene3D" id="1.20.120.140">
    <property type="entry name" value="Signal recognition particle SRP54, nucleotide-binding domain"/>
    <property type="match status" value="1"/>
</dbReference>
<keyword evidence="7 9" id="KW-0675">Receptor</keyword>
<evidence type="ECO:0000259" key="11">
    <source>
        <dbReference type="PROSITE" id="PS00300"/>
    </source>
</evidence>
<evidence type="ECO:0000256" key="7">
    <source>
        <dbReference type="ARBA" id="ARBA00023170"/>
    </source>
</evidence>
<sequence>MRFWRRKPAEPQQPGEAPAPPPDEPTPEERAELHEQTGRAVERTRRGFFGRLGALFERPDFDDTLWDELEEILIGADTGLETASTVLDRVRQRVKKEGVKQSARVRELLREELIAILREPGETPPAWARGDVAPPLVILVVGVNGAGKTTTIAKMAHAFKRDGATVILGAADTFRAAATDQLKVWGERVGVRVVAHQPGADPGAVAFDTLAAAESSKADIVIIDTAGRLHTKSNLMEELKKVDRVIKRKDPSAPHETLLVLDATTGQNGLLQARTFTGAVGVTGIVLAKLDGTAKGGIAFAIAHELGLPVRFIGTGERMDDLAPFDPVEFVDSLLA</sequence>
<dbReference type="Pfam" id="PF00448">
    <property type="entry name" value="SRP54"/>
    <property type="match status" value="1"/>
</dbReference>
<dbReference type="Proteomes" id="UP001212803">
    <property type="component" value="Chromosome"/>
</dbReference>
<keyword evidence="1 9" id="KW-1003">Cell membrane</keyword>
<dbReference type="PROSITE" id="PS00300">
    <property type="entry name" value="SRP54"/>
    <property type="match status" value="1"/>
</dbReference>
<comment type="subunit">
    <text evidence="9">Part of the signal recognition particle protein translocation system, which is composed of SRP and FtsY.</text>
</comment>
<keyword evidence="5 9" id="KW-0342">GTP-binding</keyword>
<keyword evidence="4 9" id="KW-0378">Hydrolase</keyword>
<accession>A0ABY7M7M3</accession>
<evidence type="ECO:0000313" key="12">
    <source>
        <dbReference type="EMBL" id="WBL36019.1"/>
    </source>
</evidence>